<feature type="compositionally biased region" description="Basic and acidic residues" evidence="6">
    <location>
        <begin position="88"/>
        <end position="97"/>
    </location>
</feature>
<reference evidence="8" key="1">
    <citation type="submission" date="2023-06" db="EMBL/GenBank/DDBJ databases">
        <authorList>
            <person name="Delattre M."/>
        </authorList>
    </citation>
    <scope>NUCLEOTIDE SEQUENCE</scope>
    <source>
        <strain evidence="8">AF72</strain>
    </source>
</reference>
<protein>
    <recommendedName>
        <fullName evidence="3">Nuclear migration protein nudC</fullName>
    </recommendedName>
    <alternativeName>
        <fullName evidence="5">Nuclear distribution protein C homolog</fullName>
    </alternativeName>
</protein>
<dbReference type="PROSITE" id="PS51203">
    <property type="entry name" value="CS"/>
    <property type="match status" value="1"/>
</dbReference>
<evidence type="ECO:0000313" key="8">
    <source>
        <dbReference type="EMBL" id="CAJ0574752.1"/>
    </source>
</evidence>
<feature type="compositionally biased region" description="Basic and acidic residues" evidence="6">
    <location>
        <begin position="119"/>
        <end position="129"/>
    </location>
</feature>
<dbReference type="PANTHER" id="PTHR12356:SF3">
    <property type="entry name" value="NUCLEAR MIGRATION PROTEIN NUDC"/>
    <property type="match status" value="1"/>
</dbReference>
<keyword evidence="4" id="KW-0963">Cytoplasm</keyword>
<evidence type="ECO:0000313" key="9">
    <source>
        <dbReference type="Proteomes" id="UP001177023"/>
    </source>
</evidence>
<dbReference type="PANTHER" id="PTHR12356">
    <property type="entry name" value="NUCLEAR MOVEMENT PROTEIN NUDC"/>
    <property type="match status" value="1"/>
</dbReference>
<evidence type="ECO:0000259" key="7">
    <source>
        <dbReference type="PROSITE" id="PS51203"/>
    </source>
</evidence>
<evidence type="ECO:0000256" key="1">
    <source>
        <dbReference type="ARBA" id="ARBA00004496"/>
    </source>
</evidence>
<evidence type="ECO:0000256" key="6">
    <source>
        <dbReference type="SAM" id="MobiDB-lite"/>
    </source>
</evidence>
<organism evidence="8 9">
    <name type="scientific">Mesorhabditis spiculigera</name>
    <dbReference type="NCBI Taxonomy" id="96644"/>
    <lineage>
        <taxon>Eukaryota</taxon>
        <taxon>Metazoa</taxon>
        <taxon>Ecdysozoa</taxon>
        <taxon>Nematoda</taxon>
        <taxon>Chromadorea</taxon>
        <taxon>Rhabditida</taxon>
        <taxon>Rhabditina</taxon>
        <taxon>Rhabditomorpha</taxon>
        <taxon>Rhabditoidea</taxon>
        <taxon>Rhabditidae</taxon>
        <taxon>Mesorhabditinae</taxon>
        <taxon>Mesorhabditis</taxon>
    </lineage>
</organism>
<dbReference type="EMBL" id="CATQJA010002633">
    <property type="protein sequence ID" value="CAJ0574752.1"/>
    <property type="molecule type" value="Genomic_DNA"/>
</dbReference>
<dbReference type="Pfam" id="PF04969">
    <property type="entry name" value="CS"/>
    <property type="match status" value="1"/>
</dbReference>
<name>A0AA36CSZ6_9BILA</name>
<accession>A0AA36CSZ6</accession>
<feature type="domain" description="CS" evidence="7">
    <location>
        <begin position="149"/>
        <end position="240"/>
    </location>
</feature>
<dbReference type="Proteomes" id="UP001177023">
    <property type="component" value="Unassembled WGS sequence"/>
</dbReference>
<evidence type="ECO:0000256" key="2">
    <source>
        <dbReference type="ARBA" id="ARBA00010513"/>
    </source>
</evidence>
<comment type="subcellular location">
    <subcellularLocation>
        <location evidence="1">Cytoplasm</location>
    </subcellularLocation>
</comment>
<dbReference type="Gene3D" id="2.60.40.790">
    <property type="match status" value="1"/>
</dbReference>
<dbReference type="AlphaFoldDB" id="A0AA36CSZ6"/>
<dbReference type="GO" id="GO:0005737">
    <property type="term" value="C:cytoplasm"/>
    <property type="evidence" value="ECO:0007669"/>
    <property type="project" value="UniProtKB-SubCell"/>
</dbReference>
<comment type="similarity">
    <text evidence="2">Belongs to the nudC family.</text>
</comment>
<evidence type="ECO:0000256" key="3">
    <source>
        <dbReference type="ARBA" id="ARBA00017641"/>
    </source>
</evidence>
<feature type="region of interest" description="Disordered" evidence="6">
    <location>
        <begin position="76"/>
        <end position="144"/>
    </location>
</feature>
<dbReference type="GO" id="GO:0006457">
    <property type="term" value="P:protein folding"/>
    <property type="evidence" value="ECO:0007669"/>
    <property type="project" value="TreeGrafter"/>
</dbReference>
<proteinExistence type="inferred from homology"/>
<evidence type="ECO:0000256" key="5">
    <source>
        <dbReference type="ARBA" id="ARBA00030427"/>
    </source>
</evidence>
<keyword evidence="9" id="KW-1185">Reference proteome</keyword>
<feature type="non-terminal residue" evidence="8">
    <location>
        <position position="313"/>
    </location>
</feature>
<gene>
    <name evidence="8" type="ORF">MSPICULIGERA_LOCUS13080</name>
</gene>
<dbReference type="SUPFAM" id="SSF49764">
    <property type="entry name" value="HSP20-like chaperones"/>
    <property type="match status" value="1"/>
</dbReference>
<dbReference type="GO" id="GO:0051082">
    <property type="term" value="F:unfolded protein binding"/>
    <property type="evidence" value="ECO:0007669"/>
    <property type="project" value="TreeGrafter"/>
</dbReference>
<dbReference type="InterPro" id="IPR007052">
    <property type="entry name" value="CS_dom"/>
</dbReference>
<dbReference type="FunFam" id="2.60.40.790:FF:000001">
    <property type="entry name" value="Nuclear migration protein nudC"/>
    <property type="match status" value="1"/>
</dbReference>
<dbReference type="InterPro" id="IPR008978">
    <property type="entry name" value="HSP20-like_chaperone"/>
</dbReference>
<sequence length="313" mass="36037">MGDRERYDPVLISMLTSIEGGPMQFFDVLFDFFARKTDFYNADKLNEIRTMVIGSFDKHSATAVKEAKEKALRREREEQKLAERRRKEKEAEEKQSKVVEITDQEAREFEARTSQQDETPAKEPKRVETAEEGEETEIGKLLPNSGNGADLEKYSWTQTLQEIEIRIPLKAGFALKSKDVVVVVEKNHLKVGIKGQAPIVDGTLSKLIKTATSQWVLEDKKAVVLTLEKVNDMEWWSRILDTDPEISTKKVQPENSKLSDLDGETRAMVEKMMYDQRQKEMGLPTSEEQKKQNILKQFMSQHPEMDFSQAKFN</sequence>
<comment type="caution">
    <text evidence="8">The sequence shown here is derived from an EMBL/GenBank/DDBJ whole genome shotgun (WGS) entry which is preliminary data.</text>
</comment>
<dbReference type="InterPro" id="IPR037898">
    <property type="entry name" value="NudC_fam"/>
</dbReference>
<evidence type="ECO:0000256" key="4">
    <source>
        <dbReference type="ARBA" id="ARBA00022490"/>
    </source>
</evidence>